<organism evidence="1 2">
    <name type="scientific">Gottfriedia endophytica</name>
    <dbReference type="NCBI Taxonomy" id="2820819"/>
    <lineage>
        <taxon>Bacteria</taxon>
        <taxon>Bacillati</taxon>
        <taxon>Bacillota</taxon>
        <taxon>Bacilli</taxon>
        <taxon>Bacillales</taxon>
        <taxon>Bacillaceae</taxon>
        <taxon>Gottfriedia</taxon>
    </lineage>
</organism>
<dbReference type="Gene3D" id="2.50.20.10">
    <property type="entry name" value="Lipoprotein localisation LolA/LolB/LppX"/>
    <property type="match status" value="1"/>
</dbReference>
<proteinExistence type="predicted"/>
<dbReference type="EMBL" id="JAGIYQ010000023">
    <property type="protein sequence ID" value="MBP0727304.1"/>
    <property type="molecule type" value="Genomic_DNA"/>
</dbReference>
<dbReference type="PROSITE" id="PS51257">
    <property type="entry name" value="PROKAR_LIPOPROTEIN"/>
    <property type="match status" value="1"/>
</dbReference>
<dbReference type="Proteomes" id="UP000682134">
    <property type="component" value="Unassembled WGS sequence"/>
</dbReference>
<protein>
    <submittedName>
        <fullName evidence="1">DUF2092 domain-containing protein</fullName>
    </submittedName>
</protein>
<evidence type="ECO:0000313" key="1">
    <source>
        <dbReference type="EMBL" id="MBP0727304.1"/>
    </source>
</evidence>
<evidence type="ECO:0000313" key="2">
    <source>
        <dbReference type="Proteomes" id="UP000682134"/>
    </source>
</evidence>
<dbReference type="SUPFAM" id="SSF89392">
    <property type="entry name" value="Prokaryotic lipoproteins and lipoprotein localization factors"/>
    <property type="match status" value="1"/>
</dbReference>
<accession>A0A940NS66</accession>
<dbReference type="RefSeq" id="WP_209407642.1">
    <property type="nucleotide sequence ID" value="NZ_JAGIYQ010000023.1"/>
</dbReference>
<dbReference type="AlphaFoldDB" id="A0A940NS66"/>
<sequence>MKIKNLLIGATLSIGLLGGCSGGMTVSAEKIVSNVLEADKKVDAYYGKSEMKVYKGKEVTEHIMMEEFVSNDQKRKVITTDLKKDNQKTVALNDGKKVIIYELGSDKAMSMTFSDEEVPVSMSPKEQFTKMLEGMGKTHTYKVVGEEKILGLNTYHLKLKAKSKNSVLGDMEFWVDQKTWFIVKSITNSGENRTETEYKKLDFSPKFAKDTFILKLPKNVKVENLDNNLKPMTGTVAEAEKALGEPFLIFDEKAAKLEMVEWLNLKGELNRTEVTIYYKTPEGSAFTLSIFPTPKEKGMKIEGEDSKIRGQHAGYMEEIRAVTWDENGMRYTIMAEQPDLSLEKMSKLAESMHLSTNK</sequence>
<comment type="caution">
    <text evidence="1">The sequence shown here is derived from an EMBL/GenBank/DDBJ whole genome shotgun (WGS) entry which is preliminary data.</text>
</comment>
<dbReference type="InterPro" id="IPR052944">
    <property type="entry name" value="Sporulation_related"/>
</dbReference>
<dbReference type="PANTHER" id="PTHR37507">
    <property type="entry name" value="SPORULATION PROTEIN YDCC"/>
    <property type="match status" value="1"/>
</dbReference>
<name>A0A940NS66_9BACI</name>
<keyword evidence="2" id="KW-1185">Reference proteome</keyword>
<gene>
    <name evidence="1" type="ORF">J5Y03_19330</name>
</gene>
<dbReference type="InterPro" id="IPR029046">
    <property type="entry name" value="LolA/LolB/LppX"/>
</dbReference>
<reference evidence="1" key="1">
    <citation type="submission" date="2021-04" db="EMBL/GenBank/DDBJ databases">
        <title>Genome seq and assembly of Bacillus sp.</title>
        <authorList>
            <person name="Chhetri G."/>
        </authorList>
    </citation>
    <scope>NUCLEOTIDE SEQUENCE</scope>
    <source>
        <strain evidence="1">RG28</strain>
    </source>
</reference>
<dbReference type="PANTHER" id="PTHR37507:SF2">
    <property type="entry name" value="SPORULATION PROTEIN YDCC"/>
    <property type="match status" value="1"/>
</dbReference>